<dbReference type="OrthoDB" id="6993at10239"/>
<protein>
    <submittedName>
        <fullName evidence="2">Neck protein</fullName>
    </submittedName>
</protein>
<organism evidence="2 3">
    <name type="scientific">Vibrio phage ValKK3</name>
    <dbReference type="NCBI Taxonomy" id="1610855"/>
    <lineage>
        <taxon>Viruses</taxon>
        <taxon>Duplodnaviria</taxon>
        <taxon>Heunggongvirae</taxon>
        <taxon>Uroviricota</taxon>
        <taxon>Caudoviricetes</taxon>
        <taxon>Pantevenvirales</taxon>
        <taxon>Straboviridae</taxon>
        <taxon>Schizotequatrovirus</taxon>
        <taxon>Schizotequatrovirus valkk3</taxon>
    </lineage>
</organism>
<accession>A0A0D4DB84</accession>
<evidence type="ECO:0000313" key="3">
    <source>
        <dbReference type="Proteomes" id="UP000202888"/>
    </source>
</evidence>
<name>A0A0D4DB84_9CAUD</name>
<evidence type="ECO:0000313" key="2">
    <source>
        <dbReference type="EMBL" id="AJT61135.1"/>
    </source>
</evidence>
<dbReference type="GeneID" id="26628620"/>
<sequence length="309" mass="34140">MQAYNATSPREMKDLILRRLGAPIVNVEVSEDQIYDCISRALELYIEYHPDGVNKTYSIISLSEEQAQTGIIDLDIPATAITKILRGESSFFTMDGTATYSWFSDFLQGLAGGAGQGSCNSYHQGMLGGSGGGLSDYWNLMSYKSLMMDLMSPEHDYWYNGVNKQLRINANLQPNEVVVVEAYVPSALLVSESATGIIGNKAATIGSYEDTTAQERWDDPYAILRQNNTIGNPNQFAEQNAYSVRWVKDMATAMVKQLNGTILKKHQGLQLPGGITVDGKEIYAEAEEEMNRLREELMSLTVPLGVFMG</sequence>
<proteinExistence type="predicted"/>
<dbReference type="Proteomes" id="UP000202888">
    <property type="component" value="Segment"/>
</dbReference>
<dbReference type="EMBL" id="KP671755">
    <property type="protein sequence ID" value="AJT61135.1"/>
    <property type="molecule type" value="Genomic_DNA"/>
</dbReference>
<evidence type="ECO:0000256" key="1">
    <source>
        <dbReference type="SAM" id="Coils"/>
    </source>
</evidence>
<reference evidence="2 3" key="1">
    <citation type="journal article" date="2016" name="Genom Data">
        <title>Complete genome sequence of a giant Vibrio phage ValKK3 infecting Vibrio alginolyticus.</title>
        <authorList>
            <person name="Lal T.M."/>
            <person name="Sano M."/>
            <person name="Hatai K."/>
            <person name="Ransangan J."/>
        </authorList>
    </citation>
    <scope>NUCLEOTIDE SEQUENCE [LARGE SCALE GENOMIC DNA]</scope>
</reference>
<dbReference type="KEGG" id="vg:26628620"/>
<dbReference type="RefSeq" id="YP_009201397.1">
    <property type="nucleotide sequence ID" value="NC_028829.1"/>
</dbReference>
<keyword evidence="3" id="KW-1185">Reference proteome</keyword>
<feature type="coiled-coil region" evidence="1">
    <location>
        <begin position="276"/>
        <end position="303"/>
    </location>
</feature>
<keyword evidence="1" id="KW-0175">Coiled coil</keyword>